<keyword evidence="5" id="KW-0804">Transcription</keyword>
<dbReference type="InterPro" id="IPR031137">
    <property type="entry name" value="GRF"/>
</dbReference>
<dbReference type="AlphaFoldDB" id="A0A8J5I412"/>
<dbReference type="PANTHER" id="PTHR31602">
    <property type="entry name" value="GROWTH-REGULATING FACTOR 5"/>
    <property type="match status" value="1"/>
</dbReference>
<dbReference type="SMART" id="SM00951">
    <property type="entry name" value="QLQ"/>
    <property type="match status" value="1"/>
</dbReference>
<reference evidence="9 10" key="1">
    <citation type="submission" date="2020-08" db="EMBL/GenBank/DDBJ databases">
        <title>Plant Genome Project.</title>
        <authorList>
            <person name="Zhang R.-G."/>
        </authorList>
    </citation>
    <scope>NUCLEOTIDE SEQUENCE [LARGE SCALE GENOMIC DNA]</scope>
    <source>
        <tissue evidence="9">Rhizome</tissue>
    </source>
</reference>
<organism evidence="9 10">
    <name type="scientific">Zingiber officinale</name>
    <name type="common">Ginger</name>
    <name type="synonym">Amomum zingiber</name>
    <dbReference type="NCBI Taxonomy" id="94328"/>
    <lineage>
        <taxon>Eukaryota</taxon>
        <taxon>Viridiplantae</taxon>
        <taxon>Streptophyta</taxon>
        <taxon>Embryophyta</taxon>
        <taxon>Tracheophyta</taxon>
        <taxon>Spermatophyta</taxon>
        <taxon>Magnoliopsida</taxon>
        <taxon>Liliopsida</taxon>
        <taxon>Zingiberales</taxon>
        <taxon>Zingiberaceae</taxon>
        <taxon>Zingiber</taxon>
    </lineage>
</organism>
<evidence type="ECO:0000256" key="4">
    <source>
        <dbReference type="PROSITE-ProRule" id="PRU01002"/>
    </source>
</evidence>
<dbReference type="GO" id="GO:0005524">
    <property type="term" value="F:ATP binding"/>
    <property type="evidence" value="ECO:0007669"/>
    <property type="project" value="UniProtKB-UniRule"/>
</dbReference>
<keyword evidence="10" id="KW-1185">Reference proteome</keyword>
<evidence type="ECO:0000256" key="5">
    <source>
        <dbReference type="RuleBase" id="RU367127"/>
    </source>
</evidence>
<name>A0A8J5I412_ZINOF</name>
<keyword evidence="3 5" id="KW-0539">Nucleus</keyword>
<dbReference type="Proteomes" id="UP000734854">
    <property type="component" value="Unassembled WGS sequence"/>
</dbReference>
<dbReference type="GO" id="GO:0032502">
    <property type="term" value="P:developmental process"/>
    <property type="evidence" value="ECO:0007669"/>
    <property type="project" value="InterPro"/>
</dbReference>
<feature type="domain" description="QLQ" evidence="7">
    <location>
        <begin position="150"/>
        <end position="185"/>
    </location>
</feature>
<feature type="compositionally biased region" description="Low complexity" evidence="6">
    <location>
        <begin position="439"/>
        <end position="448"/>
    </location>
</feature>
<comment type="domain">
    <text evidence="5">The QLQ domain and WRC domain may be involved in protein-protein interaction and DNA-binding, respectively.</text>
</comment>
<keyword evidence="5" id="KW-0010">Activator</keyword>
<dbReference type="PANTHER" id="PTHR31602:SF42">
    <property type="entry name" value="GROWTH-REGULATING FACTOR 2"/>
    <property type="match status" value="1"/>
</dbReference>
<dbReference type="Pfam" id="PF08880">
    <property type="entry name" value="QLQ"/>
    <property type="match status" value="1"/>
</dbReference>
<dbReference type="PROSITE" id="PS51667">
    <property type="entry name" value="WRC"/>
    <property type="match status" value="1"/>
</dbReference>
<gene>
    <name evidence="9" type="ORF">ZIOFF_008947</name>
</gene>
<feature type="region of interest" description="Disordered" evidence="6">
    <location>
        <begin position="438"/>
        <end position="458"/>
    </location>
</feature>
<feature type="domain" description="WRC" evidence="8">
    <location>
        <begin position="208"/>
        <end position="252"/>
    </location>
</feature>
<evidence type="ECO:0000313" key="10">
    <source>
        <dbReference type="Proteomes" id="UP000734854"/>
    </source>
</evidence>
<dbReference type="GO" id="GO:0006355">
    <property type="term" value="P:regulation of DNA-templated transcription"/>
    <property type="evidence" value="ECO:0007669"/>
    <property type="project" value="InterPro"/>
</dbReference>
<dbReference type="Pfam" id="PF08879">
    <property type="entry name" value="WRC"/>
    <property type="match status" value="1"/>
</dbReference>
<evidence type="ECO:0000259" key="7">
    <source>
        <dbReference type="PROSITE" id="PS51666"/>
    </source>
</evidence>
<proteinExistence type="inferred from homology"/>
<comment type="function">
    <text evidence="5">Transcription activator.</text>
</comment>
<evidence type="ECO:0000256" key="1">
    <source>
        <dbReference type="ARBA" id="ARBA00004123"/>
    </source>
</evidence>
<feature type="region of interest" description="Disordered" evidence="6">
    <location>
        <begin position="270"/>
        <end position="301"/>
    </location>
</feature>
<protein>
    <recommendedName>
        <fullName evidence="5">Growth-regulating factor</fullName>
    </recommendedName>
</protein>
<keyword evidence="5" id="KW-0805">Transcription regulation</keyword>
<dbReference type="InterPro" id="IPR014978">
    <property type="entry name" value="Gln-Leu-Gln_QLQ"/>
</dbReference>
<dbReference type="GO" id="GO:0006351">
    <property type="term" value="P:DNA-templated transcription"/>
    <property type="evidence" value="ECO:0007669"/>
    <property type="project" value="UniProtKB-UniRule"/>
</dbReference>
<comment type="subcellular location">
    <subcellularLocation>
        <location evidence="1 5">Nucleus</location>
    </subcellularLocation>
</comment>
<sequence>MDFNEAIGMGVSSETVVGGLLSCSSLLPGIEVSSPSVPFGSVLQKHERLMEHDDYDRRSVKGRPEALAAVPPKVAPFLLKTNSCPLFPYGDQMLSFSSRSKSEMVVGADGTLPYYDQPSSTSSAQCYIPRNAGISSHANMQGVLARVRGPFTPYQWLELEHQALIYKYLLANVPIPATLLVPLMRNPSASGFPLSAGSFASGYSRNADLEPGRCCRTDGKKWRCSRNAVADQKYCERHMNRSRHRSRKHVEGQSCHTAKVMPDVTSSQLTSAVPGATSSTPTVSQQQRKTLQSNITDPPPVQVKDSVEICRMLNNKEVQDDYAQNPKSISMPSPVEQRPVSNLYPFAKQHTLLEGTSHGRAFGLNSNDSLLNTMRNSFSVNISFTSVSMFNDQHLQSSPHRHIIDDWSKTQSEVLPASCPEVEETLCDRTKHAVSIPKSGSGFSSSSFNHDKQALSPPKLSREYNLGHAGLSVGVLNDACQIQPNCRPISWEASMAGPLGEVLKCTSCNPKDQGKNSSSLHLMADDLDSNTRMDSSPTGVLQKTSFASLSSSTGGSPMADNCMLHEGTSSLFNDLLGSTLLT</sequence>
<dbReference type="OrthoDB" id="1927209at2759"/>
<evidence type="ECO:0000256" key="3">
    <source>
        <dbReference type="ARBA" id="ARBA00023242"/>
    </source>
</evidence>
<accession>A0A8J5I412</accession>
<dbReference type="EMBL" id="JACMSC010000002">
    <property type="protein sequence ID" value="KAG6535029.1"/>
    <property type="molecule type" value="Genomic_DNA"/>
</dbReference>
<comment type="caution">
    <text evidence="4">Lacks conserved residue(s) required for the propagation of feature annotation.</text>
</comment>
<dbReference type="PROSITE" id="PS51666">
    <property type="entry name" value="QLQ"/>
    <property type="match status" value="1"/>
</dbReference>
<evidence type="ECO:0000313" key="9">
    <source>
        <dbReference type="EMBL" id="KAG6535029.1"/>
    </source>
</evidence>
<evidence type="ECO:0000256" key="2">
    <source>
        <dbReference type="ARBA" id="ARBA00008122"/>
    </source>
</evidence>
<dbReference type="GO" id="GO:0005634">
    <property type="term" value="C:nucleus"/>
    <property type="evidence" value="ECO:0007669"/>
    <property type="project" value="UniProtKB-SubCell"/>
</dbReference>
<evidence type="ECO:0000259" key="8">
    <source>
        <dbReference type="PROSITE" id="PS51667"/>
    </source>
</evidence>
<comment type="similarity">
    <text evidence="2 5">Belongs to the GRF family.</text>
</comment>
<feature type="compositionally biased region" description="Polar residues" evidence="6">
    <location>
        <begin position="270"/>
        <end position="296"/>
    </location>
</feature>
<comment type="caution">
    <text evidence="9">The sequence shown here is derived from an EMBL/GenBank/DDBJ whole genome shotgun (WGS) entry which is preliminary data.</text>
</comment>
<evidence type="ECO:0000256" key="6">
    <source>
        <dbReference type="SAM" id="MobiDB-lite"/>
    </source>
</evidence>
<dbReference type="InterPro" id="IPR014977">
    <property type="entry name" value="WRC_dom"/>
</dbReference>